<dbReference type="GO" id="GO:0016747">
    <property type="term" value="F:acyltransferase activity, transferring groups other than amino-acyl groups"/>
    <property type="evidence" value="ECO:0007669"/>
    <property type="project" value="InterPro"/>
</dbReference>
<evidence type="ECO:0000313" key="3">
    <source>
        <dbReference type="Proteomes" id="UP000660339"/>
    </source>
</evidence>
<dbReference type="PROSITE" id="PS51186">
    <property type="entry name" value="GNAT"/>
    <property type="match status" value="1"/>
</dbReference>
<protein>
    <recommendedName>
        <fullName evidence="1">N-acetyltransferase domain-containing protein</fullName>
    </recommendedName>
</protein>
<gene>
    <name evidence="2" type="ORF">Cme02nite_22690</name>
</gene>
<comment type="caution">
    <text evidence="2">The sequence shown here is derived from an EMBL/GenBank/DDBJ whole genome shotgun (WGS) entry which is preliminary data.</text>
</comment>
<sequence length="194" mass="21082">MRIVTFPERQTPAALRAQALALQAQAWPPTTTAADIDPDSDDWHDPALDPETMLLVDDGGTVLSSLDVLSKDVEHGGRSYRARGLSRVVTGAAHRGRGYGRLLVAHAREAIRLSGADLGIFTCDRELQGFYESAGWHLLPGAVLIGGTADDPFPSDRFDKVTMADFCTPLARSHATTFTHSRIALHPGLIDRLW</sequence>
<dbReference type="Proteomes" id="UP000660339">
    <property type="component" value="Unassembled WGS sequence"/>
</dbReference>
<dbReference type="EMBL" id="BONJ01000008">
    <property type="protein sequence ID" value="GIG13937.1"/>
    <property type="molecule type" value="Genomic_DNA"/>
</dbReference>
<dbReference type="AlphaFoldDB" id="A0A8J3PEA3"/>
<evidence type="ECO:0000313" key="2">
    <source>
        <dbReference type="EMBL" id="GIG13937.1"/>
    </source>
</evidence>
<feature type="domain" description="N-acetyltransferase" evidence="1">
    <location>
        <begin position="1"/>
        <end position="168"/>
    </location>
</feature>
<evidence type="ECO:0000259" key="1">
    <source>
        <dbReference type="PROSITE" id="PS51186"/>
    </source>
</evidence>
<dbReference type="InterPro" id="IPR016181">
    <property type="entry name" value="Acyl_CoA_acyltransferase"/>
</dbReference>
<keyword evidence="3" id="KW-1185">Reference proteome</keyword>
<dbReference type="Pfam" id="PF13527">
    <property type="entry name" value="Acetyltransf_9"/>
    <property type="match status" value="1"/>
</dbReference>
<dbReference type="Gene3D" id="3.40.630.30">
    <property type="match status" value="1"/>
</dbReference>
<dbReference type="InterPro" id="IPR000182">
    <property type="entry name" value="GNAT_dom"/>
</dbReference>
<proteinExistence type="predicted"/>
<dbReference type="RefSeq" id="WP_166381376.1">
    <property type="nucleotide sequence ID" value="NZ_BAAATT010000022.1"/>
</dbReference>
<dbReference type="SUPFAM" id="SSF55729">
    <property type="entry name" value="Acyl-CoA N-acyltransferases (Nat)"/>
    <property type="match status" value="1"/>
</dbReference>
<organism evidence="2 3">
    <name type="scientific">Catellatospora methionotrophica</name>
    <dbReference type="NCBI Taxonomy" id="121620"/>
    <lineage>
        <taxon>Bacteria</taxon>
        <taxon>Bacillati</taxon>
        <taxon>Actinomycetota</taxon>
        <taxon>Actinomycetes</taxon>
        <taxon>Micromonosporales</taxon>
        <taxon>Micromonosporaceae</taxon>
        <taxon>Catellatospora</taxon>
    </lineage>
</organism>
<name>A0A8J3PEA3_9ACTN</name>
<accession>A0A8J3PEA3</accession>
<dbReference type="CDD" id="cd04301">
    <property type="entry name" value="NAT_SF"/>
    <property type="match status" value="1"/>
</dbReference>
<reference evidence="2" key="1">
    <citation type="submission" date="2021-01" db="EMBL/GenBank/DDBJ databases">
        <title>Whole genome shotgun sequence of Catellatospora methionotrophica NBRC 14553.</title>
        <authorList>
            <person name="Komaki H."/>
            <person name="Tamura T."/>
        </authorList>
    </citation>
    <scope>NUCLEOTIDE SEQUENCE</scope>
    <source>
        <strain evidence="2">NBRC 14553</strain>
    </source>
</reference>